<dbReference type="SMART" id="SM00448">
    <property type="entry name" value="REC"/>
    <property type="match status" value="1"/>
</dbReference>
<proteinExistence type="predicted"/>
<evidence type="ECO:0000259" key="3">
    <source>
        <dbReference type="PROSITE" id="PS50110"/>
    </source>
</evidence>
<comment type="caution">
    <text evidence="4">The sequence shown here is derived from an EMBL/GenBank/DDBJ whole genome shotgun (WGS) entry which is preliminary data.</text>
</comment>
<organism evidence="4 5">
    <name type="scientific">Candidatus Magasanikbacteria bacterium RIFOXYD1_FULL_40_23</name>
    <dbReference type="NCBI Taxonomy" id="1798705"/>
    <lineage>
        <taxon>Bacteria</taxon>
        <taxon>Candidatus Magasanikiibacteriota</taxon>
    </lineage>
</organism>
<evidence type="ECO:0000256" key="2">
    <source>
        <dbReference type="PROSITE-ProRule" id="PRU00169"/>
    </source>
</evidence>
<dbReference type="AlphaFoldDB" id="A0A1F6P9J8"/>
<feature type="modified residue" description="4-aspartylphosphate" evidence="2">
    <location>
        <position position="57"/>
    </location>
</feature>
<dbReference type="InterPro" id="IPR050595">
    <property type="entry name" value="Bact_response_regulator"/>
</dbReference>
<dbReference type="SUPFAM" id="SSF52172">
    <property type="entry name" value="CheY-like"/>
    <property type="match status" value="1"/>
</dbReference>
<dbReference type="Gene3D" id="3.40.50.2300">
    <property type="match status" value="1"/>
</dbReference>
<reference evidence="4 5" key="1">
    <citation type="journal article" date="2016" name="Nat. Commun.">
        <title>Thousands of microbial genomes shed light on interconnected biogeochemical processes in an aquifer system.</title>
        <authorList>
            <person name="Anantharaman K."/>
            <person name="Brown C.T."/>
            <person name="Hug L.A."/>
            <person name="Sharon I."/>
            <person name="Castelle C.J."/>
            <person name="Probst A.J."/>
            <person name="Thomas B.C."/>
            <person name="Singh A."/>
            <person name="Wilkins M.J."/>
            <person name="Karaoz U."/>
            <person name="Brodie E.L."/>
            <person name="Williams K.H."/>
            <person name="Hubbard S.S."/>
            <person name="Banfield J.F."/>
        </authorList>
    </citation>
    <scope>NUCLEOTIDE SEQUENCE [LARGE SCALE GENOMIC DNA]</scope>
</reference>
<dbReference type="InterPro" id="IPR001789">
    <property type="entry name" value="Sig_transdc_resp-reg_receiver"/>
</dbReference>
<dbReference type="EMBL" id="MFRA01000005">
    <property type="protein sequence ID" value="OGH92788.1"/>
    <property type="molecule type" value="Genomic_DNA"/>
</dbReference>
<dbReference type="PANTHER" id="PTHR44591:SF3">
    <property type="entry name" value="RESPONSE REGULATORY DOMAIN-CONTAINING PROTEIN"/>
    <property type="match status" value="1"/>
</dbReference>
<gene>
    <name evidence="4" type="ORF">A2563_03915</name>
</gene>
<evidence type="ECO:0000313" key="4">
    <source>
        <dbReference type="EMBL" id="OGH92788.1"/>
    </source>
</evidence>
<evidence type="ECO:0000256" key="1">
    <source>
        <dbReference type="ARBA" id="ARBA00022553"/>
    </source>
</evidence>
<dbReference type="Pfam" id="PF00072">
    <property type="entry name" value="Response_reg"/>
    <property type="match status" value="1"/>
</dbReference>
<dbReference type="GO" id="GO:0000160">
    <property type="term" value="P:phosphorelay signal transduction system"/>
    <property type="evidence" value="ECO:0007669"/>
    <property type="project" value="InterPro"/>
</dbReference>
<name>A0A1F6P9J8_9BACT</name>
<feature type="domain" description="Response regulatory" evidence="3">
    <location>
        <begin position="8"/>
        <end position="124"/>
    </location>
</feature>
<keyword evidence="1 2" id="KW-0597">Phosphoprotein</keyword>
<dbReference type="InterPro" id="IPR011006">
    <property type="entry name" value="CheY-like_superfamily"/>
</dbReference>
<dbReference type="PROSITE" id="PS50110">
    <property type="entry name" value="RESPONSE_REGULATORY"/>
    <property type="match status" value="1"/>
</dbReference>
<accession>A0A1F6P9J8</accession>
<dbReference type="STRING" id="1798705.A2563_03915"/>
<sequence length="127" mass="13960">MPTQHEQRVLIVEDDALLAQVLASSFNEVKFGVLNIYNGLEVLDAAKKFEPAVILLDLILPGIDGFEVLKQLKADVQTKNIPVVIISNLTDAADIKSALALGAVEYFIKANTQLEKIVDFVKKIIKD</sequence>
<dbReference type="PANTHER" id="PTHR44591">
    <property type="entry name" value="STRESS RESPONSE REGULATOR PROTEIN 1"/>
    <property type="match status" value="1"/>
</dbReference>
<dbReference type="Proteomes" id="UP000176634">
    <property type="component" value="Unassembled WGS sequence"/>
</dbReference>
<evidence type="ECO:0000313" key="5">
    <source>
        <dbReference type="Proteomes" id="UP000176634"/>
    </source>
</evidence>
<protein>
    <recommendedName>
        <fullName evidence="3">Response regulatory domain-containing protein</fullName>
    </recommendedName>
</protein>